<dbReference type="RefSeq" id="WP_218466420.1">
    <property type="nucleotide sequence ID" value="NZ_JADRCR010000002.1"/>
</dbReference>
<keyword evidence="2" id="KW-1185">Reference proteome</keyword>
<gene>
    <name evidence="1" type="ORF">I2494_07345</name>
</gene>
<evidence type="ECO:0000313" key="1">
    <source>
        <dbReference type="EMBL" id="MBK5143533.1"/>
    </source>
</evidence>
<reference evidence="1 2" key="1">
    <citation type="submission" date="2020-11" db="EMBL/GenBank/DDBJ databases">
        <title>Insectihabitans protaetiae gen. nov. sp. nov. and Insectihabitans allomyrinae sp. nov., isolated from larvae of Protaetia brevitarsis seulensis and Allomyrina dichotoma, respectively.</title>
        <authorList>
            <person name="Lee S.D."/>
            <person name="Byeon Y.-S."/>
            <person name="Kim S.-M."/>
            <person name="Yang H.L."/>
            <person name="Kim I.S."/>
        </authorList>
    </citation>
    <scope>NUCLEOTIDE SEQUENCE [LARGE SCALE GENOMIC DNA]</scope>
    <source>
        <strain evidence="1 2">BWR-B9</strain>
    </source>
</reference>
<name>A0ABS1IP67_9GAMM</name>
<evidence type="ECO:0008006" key="3">
    <source>
        <dbReference type="Google" id="ProtNLM"/>
    </source>
</evidence>
<proteinExistence type="predicted"/>
<comment type="caution">
    <text evidence="1">The sequence shown here is derived from an EMBL/GenBank/DDBJ whole genome shotgun (WGS) entry which is preliminary data.</text>
</comment>
<organism evidence="1 2">
    <name type="scientific">Limnobaculum allomyrinae</name>
    <dbReference type="NCBI Taxonomy" id="2791986"/>
    <lineage>
        <taxon>Bacteria</taxon>
        <taxon>Pseudomonadati</taxon>
        <taxon>Pseudomonadota</taxon>
        <taxon>Gammaproteobacteria</taxon>
        <taxon>Enterobacterales</taxon>
        <taxon>Budviciaceae</taxon>
        <taxon>Limnobaculum</taxon>
    </lineage>
</organism>
<dbReference type="EMBL" id="JADRCR010000002">
    <property type="protein sequence ID" value="MBK5143533.1"/>
    <property type="molecule type" value="Genomic_DNA"/>
</dbReference>
<protein>
    <recommendedName>
        <fullName evidence="3">Pilus assembly protein</fullName>
    </recommendedName>
</protein>
<evidence type="ECO:0000313" key="2">
    <source>
        <dbReference type="Proteomes" id="UP001296921"/>
    </source>
</evidence>
<accession>A0ABS1IP67</accession>
<dbReference type="Proteomes" id="UP001296921">
    <property type="component" value="Unassembled WGS sequence"/>
</dbReference>
<sequence length="378" mass="42423">MKLFNDDKTEQNKASAINPETQHRVAIISSRKRILDDINSTLLMYDIDDTESIMQNFLSISDITITQGADVIVADIENCTDITKLQQSIALLVPVNTRCILLGDSDSIIFAREMNKLGASYLHLASQLPELPEFVLEQSNNTLMRGSIIFSVLGCKGGSGASSFCYDLLQTAGKASTIPLLMVQGAAGSLDLDLLLGRAIPKDGSILPFDKNISVKMEQKERPWNYEDQNFNRFNMIFIDNPVYNCSQERLDYILKYSHSLLLLITRDLSSLRIAKTVLDHISRSGLSGNTAHVPRVFICLNNYRPPIKNELTNSDIEEYLGQSIDVIRAYQQDPKKRNENVDDALRQFAAMLLGKKALHTESSPKSFFKSFFEKKVN</sequence>